<accession>A0ACC0AGN7</accession>
<dbReference type="Proteomes" id="UP001060085">
    <property type="component" value="Linkage Group LG06"/>
</dbReference>
<reference evidence="2" key="1">
    <citation type="journal article" date="2023" name="Nat. Plants">
        <title>Single-cell RNA sequencing provides a high-resolution roadmap for understanding the multicellular compartmentation of specialized metabolism.</title>
        <authorList>
            <person name="Sun S."/>
            <person name="Shen X."/>
            <person name="Li Y."/>
            <person name="Li Y."/>
            <person name="Wang S."/>
            <person name="Li R."/>
            <person name="Zhang H."/>
            <person name="Shen G."/>
            <person name="Guo B."/>
            <person name="Wei J."/>
            <person name="Xu J."/>
            <person name="St-Pierre B."/>
            <person name="Chen S."/>
            <person name="Sun C."/>
        </authorList>
    </citation>
    <scope>NUCLEOTIDE SEQUENCE [LARGE SCALE GENOMIC DNA]</scope>
</reference>
<comment type="caution">
    <text evidence="1">The sequence shown here is derived from an EMBL/GenBank/DDBJ whole genome shotgun (WGS) entry which is preliminary data.</text>
</comment>
<evidence type="ECO:0000313" key="1">
    <source>
        <dbReference type="EMBL" id="KAI5659339.1"/>
    </source>
</evidence>
<gene>
    <name evidence="1" type="ORF">M9H77_28132</name>
</gene>
<protein>
    <submittedName>
        <fullName evidence="1">Uncharacterized protein</fullName>
    </submittedName>
</protein>
<keyword evidence="2" id="KW-1185">Reference proteome</keyword>
<sequence length="395" mass="45615">MNQEEINHRHKRVDKIRSALIRPSSQSEMVMCPILPTDLIINILLRLPVKALGKFKCVSKHWLNIIEDPFFLSTHRALSIENPNLLLLKKTPLCETNKTHMKKSTKVDVCSMGSNGSHILDFTLYIDDEGVELLPSKWDIICFAAENGFYVCNPSTQELFKLPEASCCTSGDVNAGLGYIKETNEYVLVHLFDRSIDLHVDYEIGCEVMRFSDGCSVKDCSWKEIDANCPFVLRGWGILVENVFYWMIWEEYCHAEDEAIVAFDIGKEEFRTVTPPEGILDPNGVWFLVELGSRLCLVDTVTRPFTMEIWVLKDYENHVWAKEYCIDLNGFSIDLLKFIVPLDHRDGEILMDVKQESLDYYDVENKCFKRRDSLLPGDWTWFRLYNDCFFSLGSP</sequence>
<name>A0ACC0AGN7_CATRO</name>
<proteinExistence type="predicted"/>
<organism evidence="1 2">
    <name type="scientific">Catharanthus roseus</name>
    <name type="common">Madagascar periwinkle</name>
    <name type="synonym">Vinca rosea</name>
    <dbReference type="NCBI Taxonomy" id="4058"/>
    <lineage>
        <taxon>Eukaryota</taxon>
        <taxon>Viridiplantae</taxon>
        <taxon>Streptophyta</taxon>
        <taxon>Embryophyta</taxon>
        <taxon>Tracheophyta</taxon>
        <taxon>Spermatophyta</taxon>
        <taxon>Magnoliopsida</taxon>
        <taxon>eudicotyledons</taxon>
        <taxon>Gunneridae</taxon>
        <taxon>Pentapetalae</taxon>
        <taxon>asterids</taxon>
        <taxon>lamiids</taxon>
        <taxon>Gentianales</taxon>
        <taxon>Apocynaceae</taxon>
        <taxon>Rauvolfioideae</taxon>
        <taxon>Vinceae</taxon>
        <taxon>Catharanthinae</taxon>
        <taxon>Catharanthus</taxon>
    </lineage>
</organism>
<dbReference type="EMBL" id="CM044706">
    <property type="protein sequence ID" value="KAI5659339.1"/>
    <property type="molecule type" value="Genomic_DNA"/>
</dbReference>
<evidence type="ECO:0000313" key="2">
    <source>
        <dbReference type="Proteomes" id="UP001060085"/>
    </source>
</evidence>